<dbReference type="GO" id="GO:0008270">
    <property type="term" value="F:zinc ion binding"/>
    <property type="evidence" value="ECO:0007669"/>
    <property type="project" value="UniProtKB-KW"/>
</dbReference>
<keyword evidence="1 4" id="KW-0479">Metal-binding</keyword>
<feature type="region of interest" description="Disordered" evidence="5">
    <location>
        <begin position="86"/>
        <end position="312"/>
    </location>
</feature>
<dbReference type="AlphaFoldDB" id="A0A6J1NIP7"/>
<dbReference type="Pfam" id="PF21366">
    <property type="entry name" value="TRAFD1-XIAF1_ZnF"/>
    <property type="match status" value="1"/>
</dbReference>
<feature type="compositionally biased region" description="Pro residues" evidence="5">
    <location>
        <begin position="265"/>
        <end position="275"/>
    </location>
</feature>
<dbReference type="KEGG" id="bany:112050706"/>
<evidence type="ECO:0000256" key="5">
    <source>
        <dbReference type="SAM" id="MobiDB-lite"/>
    </source>
</evidence>
<feature type="domain" description="TRAF-type" evidence="6">
    <location>
        <begin position="5"/>
        <end position="46"/>
    </location>
</feature>
<evidence type="ECO:0000256" key="4">
    <source>
        <dbReference type="PROSITE-ProRule" id="PRU00207"/>
    </source>
</evidence>
<feature type="zinc finger region" description="TRAF-type" evidence="4">
    <location>
        <begin position="5"/>
        <end position="46"/>
    </location>
</feature>
<reference evidence="8 9" key="1">
    <citation type="submission" date="2025-05" db="UniProtKB">
        <authorList>
            <consortium name="RefSeq"/>
        </authorList>
    </citation>
    <scope>IDENTIFICATION</scope>
</reference>
<evidence type="ECO:0000256" key="3">
    <source>
        <dbReference type="ARBA" id="ARBA00022833"/>
    </source>
</evidence>
<protein>
    <submittedName>
        <fullName evidence="8 9">Uncharacterized protein LOC112050706 isoform X1</fullName>
    </submittedName>
</protein>
<feature type="compositionally biased region" description="Polar residues" evidence="5">
    <location>
        <begin position="136"/>
        <end position="164"/>
    </location>
</feature>
<feature type="region of interest" description="Disordered" evidence="5">
    <location>
        <begin position="328"/>
        <end position="371"/>
    </location>
</feature>
<name>A0A6J1NIP7_BICAN</name>
<evidence type="ECO:0000256" key="2">
    <source>
        <dbReference type="ARBA" id="ARBA00022771"/>
    </source>
</evidence>
<dbReference type="GO" id="GO:0005739">
    <property type="term" value="C:mitochondrion"/>
    <property type="evidence" value="ECO:0007669"/>
    <property type="project" value="TreeGrafter"/>
</dbReference>
<dbReference type="InterPro" id="IPR001293">
    <property type="entry name" value="Znf_TRAF"/>
</dbReference>
<dbReference type="Gene3D" id="3.30.40.10">
    <property type="entry name" value="Zinc/RING finger domain, C3HC4 (zinc finger)"/>
    <property type="match status" value="1"/>
</dbReference>
<dbReference type="InterPro" id="IPR013083">
    <property type="entry name" value="Znf_RING/FYVE/PHD"/>
</dbReference>
<evidence type="ECO:0000259" key="6">
    <source>
        <dbReference type="PROSITE" id="PS50145"/>
    </source>
</evidence>
<feature type="compositionally biased region" description="Basic and acidic residues" evidence="5">
    <location>
        <begin position="290"/>
        <end position="302"/>
    </location>
</feature>
<keyword evidence="7" id="KW-1185">Reference proteome</keyword>
<sequence length="555" mass="59759">MHKLLPCAQCGESVCGADLEDHVRDSCALTMQTCRFCALELRRGSLPAHERYCGARTERCEQCGEWVMHKYRQLHLDSNHGFVRLDDDPAPTELSNKATNVPKPPSNINSSRPDPDRPRTETRHFRPTDSDAPHTKTPNISGTGNTGTSHPVVSTAIPGTSQTPLIPRSRLAPNFSSLSGDTSKSQTNASTAIDPVNVGADARAPEASGPSPPTVAATDGFGRERRNEAGARAREDDRRVNSAAATDEVSKNLRASGGAVKKRPAPQPPARAAPPDPRRDSALHSALQRQRGEEAARRERTAHNLARGLPPALSAAAKLDKLRKLDALHNRDGEERDRSHALQGRGWGAPDVPLGHVLGAATSGSSARPDVAELEAARRRRQLRDLKPMSAEQFEQRFGELQLRRGEDRFSQIKSSLQELRRGLSAVTAPYNVANNEAAHKCLSQGRGAAAVRVLRRAGAARRPGAASDGLSAGPGAVPARAPRAARRLAARVAGAAHPVRVLHRAAAGVPHQRAPGALRQRRRPAVCRLTRRPPALGWTLQKARRPCTASVTDR</sequence>
<keyword evidence="3 4" id="KW-0862">Zinc</keyword>
<feature type="compositionally biased region" description="Basic and acidic residues" evidence="5">
    <location>
        <begin position="221"/>
        <end position="240"/>
    </location>
</feature>
<dbReference type="PANTHER" id="PTHR16295">
    <property type="entry name" value="TRAF-TYPE ZINC FINGER PROTEIN-RELATED"/>
    <property type="match status" value="1"/>
</dbReference>
<dbReference type="OrthoDB" id="193703at2759"/>
<dbReference type="InterPro" id="IPR051986">
    <property type="entry name" value="Innate_Immune_Apopt_Reg"/>
</dbReference>
<dbReference type="PROSITE" id="PS50145">
    <property type="entry name" value="ZF_TRAF"/>
    <property type="match status" value="1"/>
</dbReference>
<evidence type="ECO:0000313" key="8">
    <source>
        <dbReference type="RefSeq" id="XP_023944808.2"/>
    </source>
</evidence>
<dbReference type="RefSeq" id="XP_052739203.1">
    <property type="nucleotide sequence ID" value="XM_052883243.1"/>
</dbReference>
<dbReference type="PANTHER" id="PTHR16295:SF10">
    <property type="entry name" value="EXPRESSED PROTEIN"/>
    <property type="match status" value="1"/>
</dbReference>
<proteinExistence type="predicted"/>
<evidence type="ECO:0000256" key="1">
    <source>
        <dbReference type="ARBA" id="ARBA00022723"/>
    </source>
</evidence>
<gene>
    <name evidence="8 9" type="primary">LOC112050706</name>
</gene>
<evidence type="ECO:0000313" key="7">
    <source>
        <dbReference type="Proteomes" id="UP001652582"/>
    </source>
</evidence>
<feature type="compositionally biased region" description="Polar residues" evidence="5">
    <location>
        <begin position="174"/>
        <end position="191"/>
    </location>
</feature>
<keyword evidence="2 4" id="KW-0863">Zinc-finger</keyword>
<accession>A0A6J1NIP7</accession>
<dbReference type="GeneID" id="112050706"/>
<feature type="compositionally biased region" description="Basic and acidic residues" evidence="5">
    <location>
        <begin position="113"/>
        <end position="134"/>
    </location>
</feature>
<organism evidence="7 8">
    <name type="scientific">Bicyclus anynana</name>
    <name type="common">Squinting bush brown butterfly</name>
    <dbReference type="NCBI Taxonomy" id="110368"/>
    <lineage>
        <taxon>Eukaryota</taxon>
        <taxon>Metazoa</taxon>
        <taxon>Ecdysozoa</taxon>
        <taxon>Arthropoda</taxon>
        <taxon>Hexapoda</taxon>
        <taxon>Insecta</taxon>
        <taxon>Pterygota</taxon>
        <taxon>Neoptera</taxon>
        <taxon>Endopterygota</taxon>
        <taxon>Lepidoptera</taxon>
        <taxon>Glossata</taxon>
        <taxon>Ditrysia</taxon>
        <taxon>Papilionoidea</taxon>
        <taxon>Nymphalidae</taxon>
        <taxon>Satyrinae</taxon>
        <taxon>Satyrini</taxon>
        <taxon>Mycalesina</taxon>
        <taxon>Bicyclus</taxon>
    </lineage>
</organism>
<evidence type="ECO:0000313" key="9">
    <source>
        <dbReference type="RefSeq" id="XP_052739203.1"/>
    </source>
</evidence>
<dbReference type="InterPro" id="IPR049439">
    <property type="entry name" value="TRAFD1-XIAF1_Znf"/>
</dbReference>
<feature type="compositionally biased region" description="Basic and acidic residues" evidence="5">
    <location>
        <begin position="328"/>
        <end position="340"/>
    </location>
</feature>
<dbReference type="RefSeq" id="XP_023944808.2">
    <property type="nucleotide sequence ID" value="XM_024089040.2"/>
</dbReference>
<dbReference type="Proteomes" id="UP001652582">
    <property type="component" value="Chromosome 8"/>
</dbReference>